<proteinExistence type="inferred from homology"/>
<dbReference type="SUPFAM" id="SSF158499">
    <property type="entry name" value="DnaD domain-like"/>
    <property type="match status" value="1"/>
</dbReference>
<dbReference type="PANTHER" id="PTHR37293">
    <property type="entry name" value="PHAGE REPLICATION PROTEIN-RELATED"/>
    <property type="match status" value="1"/>
</dbReference>
<dbReference type="OrthoDB" id="9770238at2"/>
<dbReference type="Pfam" id="PF21984">
    <property type="entry name" value="DnaD_N"/>
    <property type="match status" value="1"/>
</dbReference>
<dbReference type="NCBIfam" id="TIGR01446">
    <property type="entry name" value="DnaD_dom"/>
    <property type="match status" value="1"/>
</dbReference>
<dbReference type="Gene3D" id="1.10.10.10">
    <property type="entry name" value="Winged helix-like DNA-binding domain superfamily/Winged helix DNA-binding domain"/>
    <property type="match status" value="1"/>
</dbReference>
<organism evidence="5 7">
    <name type="scientific">Brochothrix thermosphacta</name>
    <name type="common">Microbacterium thermosphactum</name>
    <dbReference type="NCBI Taxonomy" id="2756"/>
    <lineage>
        <taxon>Bacteria</taxon>
        <taxon>Bacillati</taxon>
        <taxon>Bacillota</taxon>
        <taxon>Bacilli</taxon>
        <taxon>Bacillales</taxon>
        <taxon>Listeriaceae</taxon>
        <taxon>Brochothrix</taxon>
    </lineage>
</organism>
<gene>
    <name evidence="6" type="ORF">BTBSAS_210005</name>
    <name evidence="5" type="ORF">CNY62_10665</name>
</gene>
<dbReference type="EMBL" id="CP023483">
    <property type="protein sequence ID" value="ATF26773.1"/>
    <property type="molecule type" value="Genomic_DNA"/>
</dbReference>
<accession>A0A1D2KD25</accession>
<dbReference type="PANTHER" id="PTHR37293:SF6">
    <property type="entry name" value="DNA REPLICATION PROTEIN DNAD"/>
    <property type="match status" value="1"/>
</dbReference>
<dbReference type="InterPro" id="IPR053162">
    <property type="entry name" value="DnaD"/>
</dbReference>
<dbReference type="EMBL" id="OUNC01000014">
    <property type="protein sequence ID" value="SPP28475.1"/>
    <property type="molecule type" value="Genomic_DNA"/>
</dbReference>
<sequence length="244" mass="28103">MDYQFLAKSMMAGSVNLPVPLLQYHHQLGLEDTDVLLLIHLHGYIQQGEYLPPIAELSKRMALTQSECYIKIQKLIDAKVLKINTEIDAQRRVTERYDLTPLWEKIALQVVNQVEDEVVEEKQARDMSMYALIEREFSRQLSPIEGETIANWTELEHYEPELIKEALKEAVIAGKKNIRYIDRILSNWQANGVKTLDDAKAASREFGTHTMKTNTKSSPNLTSEAKPAKPFKMYNWLDDNKPKT</sequence>
<evidence type="ECO:0000313" key="6">
    <source>
        <dbReference type="EMBL" id="SPP28475.1"/>
    </source>
</evidence>
<dbReference type="Gene3D" id="1.10.10.630">
    <property type="entry name" value="DnaD domain-like"/>
    <property type="match status" value="1"/>
</dbReference>
<dbReference type="RefSeq" id="WP_051536027.1">
    <property type="nucleotide sequence ID" value="NZ_CBCPHX010000001.1"/>
</dbReference>
<dbReference type="Pfam" id="PF07261">
    <property type="entry name" value="DnaB_2"/>
    <property type="match status" value="1"/>
</dbReference>
<dbReference type="KEGG" id="bths:CNY62_10665"/>
<dbReference type="AlphaFoldDB" id="A0A1D2KD25"/>
<evidence type="ECO:0000259" key="3">
    <source>
        <dbReference type="Pfam" id="PF07261"/>
    </source>
</evidence>
<feature type="region of interest" description="Disordered" evidence="2">
    <location>
        <begin position="208"/>
        <end position="229"/>
    </location>
</feature>
<reference evidence="6" key="3">
    <citation type="submission" date="2018-04" db="EMBL/GenBank/DDBJ databases">
        <authorList>
            <person name="Go L.Y."/>
            <person name="Mitchell J.A."/>
        </authorList>
    </citation>
    <scope>NUCLEOTIDE SEQUENCE</scope>
    <source>
        <strain evidence="6">BSAS1 3</strain>
    </source>
</reference>
<dbReference type="InterPro" id="IPR034829">
    <property type="entry name" value="DnaD-like_sf"/>
</dbReference>
<feature type="compositionally biased region" description="Polar residues" evidence="2">
    <location>
        <begin position="210"/>
        <end position="223"/>
    </location>
</feature>
<evidence type="ECO:0000313" key="8">
    <source>
        <dbReference type="Proteomes" id="UP000270190"/>
    </source>
</evidence>
<keyword evidence="7" id="KW-1185">Reference proteome</keyword>
<name>A0A1D2KD25_BROTH</name>
<reference evidence="5 7" key="1">
    <citation type="submission" date="2017-09" db="EMBL/GenBank/DDBJ databases">
        <title>Complete Genome Sequences of Two Strains of the Meat Spoilage Bacterium Brochothrix thermosphacta Isolated from Ground Chicken.</title>
        <authorList>
            <person name="Paoli G.C."/>
            <person name="Wijey C."/>
            <person name="Chen C.-Y."/>
            <person name="Nguyen L."/>
            <person name="Yan X."/>
            <person name="Irwin P.L."/>
        </authorList>
    </citation>
    <scope>NUCLEOTIDE SEQUENCE [LARGE SCALE GENOMIC DNA]</scope>
    <source>
        <strain evidence="5 7">BI</strain>
    </source>
</reference>
<evidence type="ECO:0000259" key="4">
    <source>
        <dbReference type="Pfam" id="PF21984"/>
    </source>
</evidence>
<dbReference type="Proteomes" id="UP000243591">
    <property type="component" value="Chromosome"/>
</dbReference>
<evidence type="ECO:0000256" key="1">
    <source>
        <dbReference type="ARBA" id="ARBA00093462"/>
    </source>
</evidence>
<evidence type="ECO:0000256" key="2">
    <source>
        <dbReference type="SAM" id="MobiDB-lite"/>
    </source>
</evidence>
<evidence type="ECO:0000313" key="7">
    <source>
        <dbReference type="Proteomes" id="UP000243591"/>
    </source>
</evidence>
<dbReference type="InterPro" id="IPR053843">
    <property type="entry name" value="DnaD_N"/>
</dbReference>
<dbReference type="InterPro" id="IPR036388">
    <property type="entry name" value="WH-like_DNA-bd_sf"/>
</dbReference>
<dbReference type="GeneID" id="66536458"/>
<comment type="similarity">
    <text evidence="1">Belongs to the DnaB/DnaD family.</text>
</comment>
<dbReference type="Proteomes" id="UP000270190">
    <property type="component" value="Unassembled WGS sequence"/>
</dbReference>
<dbReference type="STRING" id="2756.BFR44_05380"/>
<feature type="domain" description="DnaB/C C-terminal" evidence="3">
    <location>
        <begin position="131"/>
        <end position="202"/>
    </location>
</feature>
<dbReference type="InterPro" id="IPR006343">
    <property type="entry name" value="DnaB/C_C"/>
</dbReference>
<protein>
    <submittedName>
        <fullName evidence="5">DnaD domain protein</fullName>
    </submittedName>
</protein>
<evidence type="ECO:0000313" key="5">
    <source>
        <dbReference type="EMBL" id="ATF26773.1"/>
    </source>
</evidence>
<reference evidence="8" key="2">
    <citation type="submission" date="2018-04" db="EMBL/GenBank/DDBJ databases">
        <authorList>
            <person name="Illikoud N."/>
        </authorList>
    </citation>
    <scope>NUCLEOTIDE SEQUENCE [LARGE SCALE GENOMIC DNA]</scope>
</reference>
<feature type="domain" description="DnaD N-terminal" evidence="4">
    <location>
        <begin position="18"/>
        <end position="114"/>
    </location>
</feature>